<keyword evidence="3" id="KW-1185">Reference proteome</keyword>
<accession>A0A250KYR8</accession>
<dbReference type="KEGG" id="mmai:sS8_4857"/>
<name>A0A250KYR8_9GAMM</name>
<evidence type="ECO:0000313" key="3">
    <source>
        <dbReference type="Proteomes" id="UP000266313"/>
    </source>
</evidence>
<feature type="transmembrane region" description="Helical" evidence="1">
    <location>
        <begin position="193"/>
        <end position="216"/>
    </location>
</feature>
<dbReference type="Pfam" id="PF07556">
    <property type="entry name" value="DUF1538"/>
    <property type="match status" value="1"/>
</dbReference>
<evidence type="ECO:0000313" key="2">
    <source>
        <dbReference type="EMBL" id="BBA36780.1"/>
    </source>
</evidence>
<protein>
    <recommendedName>
        <fullName evidence="4">DUF1538 domain-containing protein</fullName>
    </recommendedName>
</protein>
<sequence>MNEWLHEFGTTLLETLRSVAPIIGILLVFQFLVLRKPLSHPGRIVAGFFYVMLGIALFLSGLKMALFPIGELMAQQLTAPQFLGDEHDPDRVHWYGYIWVYLFAGSIGFATAMAEPTLIAVAVKASEISAGSIKALPLRLAVALGVGCGLALGTFRIVTGAPLYAYILTGYAIVAVQTAFAPKLIAGLAFDSGNVASSTVTVPIVTALGLGLAAAVPGRNPLLDGFGLIAFTCLIPIINVLGYAQVAMWWSQRNQATDND</sequence>
<feature type="transmembrane region" description="Helical" evidence="1">
    <location>
        <begin position="98"/>
        <end position="123"/>
    </location>
</feature>
<keyword evidence="1" id="KW-1133">Transmembrane helix</keyword>
<dbReference type="InterPro" id="IPR011435">
    <property type="entry name" value="UmpAB"/>
</dbReference>
<dbReference type="OrthoDB" id="9781614at2"/>
<gene>
    <name evidence="2" type="ORF">sS8_4857</name>
</gene>
<feature type="transmembrane region" description="Helical" evidence="1">
    <location>
        <begin position="46"/>
        <end position="67"/>
    </location>
</feature>
<evidence type="ECO:0008006" key="4">
    <source>
        <dbReference type="Google" id="ProtNLM"/>
    </source>
</evidence>
<organism evidence="2 3">
    <name type="scientific">Methylocaldum marinum</name>
    <dbReference type="NCBI Taxonomy" id="1432792"/>
    <lineage>
        <taxon>Bacteria</taxon>
        <taxon>Pseudomonadati</taxon>
        <taxon>Pseudomonadota</taxon>
        <taxon>Gammaproteobacteria</taxon>
        <taxon>Methylococcales</taxon>
        <taxon>Methylococcaceae</taxon>
        <taxon>Methylocaldum</taxon>
    </lineage>
</organism>
<proteinExistence type="predicted"/>
<feature type="transmembrane region" description="Helical" evidence="1">
    <location>
        <begin position="163"/>
        <end position="181"/>
    </location>
</feature>
<evidence type="ECO:0000256" key="1">
    <source>
        <dbReference type="SAM" id="Phobius"/>
    </source>
</evidence>
<dbReference type="AlphaFoldDB" id="A0A250KYR8"/>
<dbReference type="EMBL" id="AP017928">
    <property type="protein sequence ID" value="BBA36780.1"/>
    <property type="molecule type" value="Genomic_DNA"/>
</dbReference>
<reference evidence="2 3" key="1">
    <citation type="submission" date="2016-12" db="EMBL/GenBank/DDBJ databases">
        <title>Genome sequencing of Methylocaldum marinum.</title>
        <authorList>
            <person name="Takeuchi M."/>
            <person name="Kamagata Y."/>
            <person name="Hiraoka S."/>
            <person name="Oshima K."/>
            <person name="Hattori M."/>
            <person name="Iwasaki W."/>
        </authorList>
    </citation>
    <scope>NUCLEOTIDE SEQUENCE [LARGE SCALE GENOMIC DNA]</scope>
    <source>
        <strain evidence="2 3">S8</strain>
    </source>
</reference>
<dbReference type="Proteomes" id="UP000266313">
    <property type="component" value="Chromosome"/>
</dbReference>
<feature type="transmembrane region" description="Helical" evidence="1">
    <location>
        <begin position="228"/>
        <end position="250"/>
    </location>
</feature>
<dbReference type="RefSeq" id="WP_119631898.1">
    <property type="nucleotide sequence ID" value="NZ_AP017928.1"/>
</dbReference>
<feature type="transmembrane region" description="Helical" evidence="1">
    <location>
        <begin position="135"/>
        <end position="157"/>
    </location>
</feature>
<feature type="transmembrane region" description="Helical" evidence="1">
    <location>
        <begin position="15"/>
        <end position="34"/>
    </location>
</feature>
<keyword evidence="1" id="KW-0472">Membrane</keyword>
<keyword evidence="1" id="KW-0812">Transmembrane</keyword>